<name>A0A7J8W9D5_9ROSI</name>
<reference evidence="1 2" key="1">
    <citation type="journal article" date="2019" name="Genome Biol. Evol.">
        <title>Insights into the evolution of the New World diploid cottons (Gossypium, subgenus Houzingenia) based on genome sequencing.</title>
        <authorList>
            <person name="Grover C.E."/>
            <person name="Arick M.A. 2nd"/>
            <person name="Thrash A."/>
            <person name="Conover J.L."/>
            <person name="Sanders W.S."/>
            <person name="Peterson D.G."/>
            <person name="Frelichowski J.E."/>
            <person name="Scheffler J.A."/>
            <person name="Scheffler B.E."/>
            <person name="Wendel J.F."/>
        </authorList>
    </citation>
    <scope>NUCLEOTIDE SEQUENCE [LARGE SCALE GENOMIC DNA]</scope>
    <source>
        <strain evidence="1">57</strain>
        <tissue evidence="1">Leaf</tissue>
    </source>
</reference>
<dbReference type="OrthoDB" id="1001388at2759"/>
<sequence length="180" mass="20320">MEADLARLTLEEEEDEILQIQTEEGTNGDGEFLQLVGCFLTASIVHFLAMRSTMANLWHPVRGVQITNLGEKGHSDSFCKTRMEVGVKTAEMGWDLSIRVQSRRAHPMENSSRGTFDPVLGVNLVGRGYHTGEGSGSERGNMENSLMEHDLEDEVIIVLKKRGLPREEWRMEAFRKTLEE</sequence>
<keyword evidence="2" id="KW-1185">Reference proteome</keyword>
<dbReference type="EMBL" id="JABFAB010240214">
    <property type="protein sequence ID" value="MBA0671274.1"/>
    <property type="molecule type" value="Genomic_DNA"/>
</dbReference>
<dbReference type="Proteomes" id="UP000593573">
    <property type="component" value="Unassembled WGS sequence"/>
</dbReference>
<dbReference type="AlphaFoldDB" id="A0A7J8W9D5"/>
<organism evidence="1 2">
    <name type="scientific">Gossypium klotzschianum</name>
    <dbReference type="NCBI Taxonomy" id="34286"/>
    <lineage>
        <taxon>Eukaryota</taxon>
        <taxon>Viridiplantae</taxon>
        <taxon>Streptophyta</taxon>
        <taxon>Embryophyta</taxon>
        <taxon>Tracheophyta</taxon>
        <taxon>Spermatophyta</taxon>
        <taxon>Magnoliopsida</taxon>
        <taxon>eudicotyledons</taxon>
        <taxon>Gunneridae</taxon>
        <taxon>Pentapetalae</taxon>
        <taxon>rosids</taxon>
        <taxon>malvids</taxon>
        <taxon>Malvales</taxon>
        <taxon>Malvaceae</taxon>
        <taxon>Malvoideae</taxon>
        <taxon>Gossypium</taxon>
    </lineage>
</organism>
<gene>
    <name evidence="1" type="ORF">Goklo_029055</name>
</gene>
<proteinExistence type="predicted"/>
<comment type="caution">
    <text evidence="1">The sequence shown here is derived from an EMBL/GenBank/DDBJ whole genome shotgun (WGS) entry which is preliminary data.</text>
</comment>
<evidence type="ECO:0000313" key="2">
    <source>
        <dbReference type="Proteomes" id="UP000593573"/>
    </source>
</evidence>
<protein>
    <submittedName>
        <fullName evidence="1">Uncharacterized protein</fullName>
    </submittedName>
</protein>
<evidence type="ECO:0000313" key="1">
    <source>
        <dbReference type="EMBL" id="MBA0671274.1"/>
    </source>
</evidence>
<accession>A0A7J8W9D5</accession>